<evidence type="ECO:0000313" key="3">
    <source>
        <dbReference type="Proteomes" id="UP001596135"/>
    </source>
</evidence>
<organism evidence="2 3">
    <name type="scientific">Nocardioides hankookensis</name>
    <dbReference type="NCBI Taxonomy" id="443157"/>
    <lineage>
        <taxon>Bacteria</taxon>
        <taxon>Bacillati</taxon>
        <taxon>Actinomycetota</taxon>
        <taxon>Actinomycetes</taxon>
        <taxon>Propionibacteriales</taxon>
        <taxon>Nocardioidaceae</taxon>
        <taxon>Nocardioides</taxon>
    </lineage>
</organism>
<feature type="compositionally biased region" description="Basic and acidic residues" evidence="1">
    <location>
        <begin position="1"/>
        <end position="10"/>
    </location>
</feature>
<evidence type="ECO:0000313" key="2">
    <source>
        <dbReference type="EMBL" id="MFC6044223.1"/>
    </source>
</evidence>
<keyword evidence="3" id="KW-1185">Reference proteome</keyword>
<reference evidence="3" key="1">
    <citation type="journal article" date="2019" name="Int. J. Syst. Evol. Microbiol.">
        <title>The Global Catalogue of Microorganisms (GCM) 10K type strain sequencing project: providing services to taxonomists for standard genome sequencing and annotation.</title>
        <authorList>
            <consortium name="The Broad Institute Genomics Platform"/>
            <consortium name="The Broad Institute Genome Sequencing Center for Infectious Disease"/>
            <person name="Wu L."/>
            <person name="Ma J."/>
        </authorList>
    </citation>
    <scope>NUCLEOTIDE SEQUENCE [LARGE SCALE GENOMIC DNA]</scope>
    <source>
        <strain evidence="3">CCUG 54522</strain>
    </source>
</reference>
<evidence type="ECO:0000256" key="1">
    <source>
        <dbReference type="SAM" id="MobiDB-lite"/>
    </source>
</evidence>
<feature type="region of interest" description="Disordered" evidence="1">
    <location>
        <begin position="429"/>
        <end position="497"/>
    </location>
</feature>
<sequence>MGEESWHEARLIPTSGINGAEEQERRATSALLAVLGAVKEFGRNFVKPFGAPAGNMECFIEVPFTLGERRLYPDGLIRVSRGAKSWTALVEVKTGPNLLGTEQLEAYLDIARENAFDAVITISNEIPAVAGSHPTRIDKRKLRKVELHHVSWSQVLADAVMQKEFRGVADPDQAWILGELIRYLEHRKSGALEFDDMGEAWVGVRDAVAAGTLRPADKGVPEVIARFDAMLRFASLQLGRQLGTEVIPVVTRREMAEPATRVQALTTMLCQTGVLTGAIRIPDTVGNLVITADLRASKVTCHIDVDAPREGRPTTRVNWLVRQLKAAPDATRVESFVAHGRGSAMAELLGKVREDPQLLVDDSGKEIRTFRVATTATMGTKRGRGRGSFIDSVLSAIDGFYADVLGSLRPWSAAPPKLRPADAAAKGIDEDVSSSLSSTDYSSQDDPPVSISETFGEAAAHSGDEQPGDRDEQSADEEADRDAEVGIRGLDESGVSA</sequence>
<protein>
    <recommendedName>
        <fullName evidence="4">Stress response protein</fullName>
    </recommendedName>
</protein>
<feature type="region of interest" description="Disordered" evidence="1">
    <location>
        <begin position="1"/>
        <end position="21"/>
    </location>
</feature>
<feature type="compositionally biased region" description="Basic and acidic residues" evidence="1">
    <location>
        <begin position="462"/>
        <end position="473"/>
    </location>
</feature>
<accession>A0ABW1LM93</accession>
<dbReference type="RefSeq" id="WP_379155203.1">
    <property type="nucleotide sequence ID" value="NZ_JBHSRJ010000004.1"/>
</dbReference>
<dbReference type="EMBL" id="JBHSRJ010000004">
    <property type="protein sequence ID" value="MFC6044223.1"/>
    <property type="molecule type" value="Genomic_DNA"/>
</dbReference>
<feature type="compositionally biased region" description="Low complexity" evidence="1">
    <location>
        <begin position="433"/>
        <end position="446"/>
    </location>
</feature>
<proteinExistence type="predicted"/>
<comment type="caution">
    <text evidence="2">The sequence shown here is derived from an EMBL/GenBank/DDBJ whole genome shotgun (WGS) entry which is preliminary data.</text>
</comment>
<evidence type="ECO:0008006" key="4">
    <source>
        <dbReference type="Google" id="ProtNLM"/>
    </source>
</evidence>
<feature type="compositionally biased region" description="Basic and acidic residues" evidence="1">
    <location>
        <begin position="482"/>
        <end position="491"/>
    </location>
</feature>
<name>A0ABW1LM93_9ACTN</name>
<dbReference type="Proteomes" id="UP001596135">
    <property type="component" value="Unassembled WGS sequence"/>
</dbReference>
<gene>
    <name evidence="2" type="ORF">ACFPYL_14100</name>
</gene>